<keyword evidence="6 7" id="KW-0067">ATP-binding</keyword>
<dbReference type="Pfam" id="PF16868">
    <property type="entry name" value="NMT1_3"/>
    <property type="match status" value="1"/>
</dbReference>
<evidence type="ECO:0000256" key="6">
    <source>
        <dbReference type="ARBA" id="ARBA00022840"/>
    </source>
</evidence>
<keyword evidence="4 7" id="KW-0547">Nucleotide-binding</keyword>
<keyword evidence="5 10" id="KW-0418">Kinase</keyword>
<feature type="region of interest" description="Disordered" evidence="8">
    <location>
        <begin position="280"/>
        <end position="305"/>
    </location>
</feature>
<evidence type="ECO:0000256" key="2">
    <source>
        <dbReference type="ARBA" id="ARBA00022527"/>
    </source>
</evidence>
<dbReference type="InterPro" id="IPR008271">
    <property type="entry name" value="Ser/Thr_kinase_AS"/>
</dbReference>
<evidence type="ECO:0000256" key="1">
    <source>
        <dbReference type="ARBA" id="ARBA00012513"/>
    </source>
</evidence>
<sequence>MPDDSEKTEPQPADPLDQAFAAYLRSCDEGGIESREEFLAKYPELSSQLQELIDAADMIGSMTSAGPPKLGPSDSTPAITDGGAETIALHAPNAGESGEDPAATLPMAYRAEGDPGPTLPFDLGDYLLLEVIGRGGMGVVYLAKQTELDRLVAVKMIRSGMLAGEAEVKRFYTEAQAAARLHHPGIVSVHQFGRRAGHHFFSMEFVRGTDLQKKINGETLSVREAARYVRDVARAIQHAHEKGVLHRDLKPANVLINENDEVLVTDFGLAKHIDNESSITGSGDAIGTPHYMSPEQAGGQSDTAGPQSDVYALGAILFAALTGRPPIVADTVMQALVKVIHDPAPPVRSLRPDAPVDLETIVAKCLEKQQAKRYATAGELADELDAHLDGRPIQARPRSAAIKAWHWLEGVPLVGALTGRRVLHSSDQHRRFQAAMLLVLLLAPITAAGFATMWYQHKDKIPKNVRIAGGLEGGIYSTLSSALGARIDRQYGTFTEVVTSNGSLDNRRRLMNYQIDLAPMQASVINGDDLCVVAPLFYEVLYVLARRDSNVATMADLAGHRIAVGPEGSGSRTTADLVFDSLELDDQAVRREVLAWNDLATTEKNTDASADVAMICIGRGSPIVTGLLAGGKWRLVPVTEGVQIALQHPTLRPMSIDAADHPGIELPPGGIPTVGTTAFLAARDDTPGELVTAMLEALYENPAPCIGLIPRRRAAEWQGLAFHPAARKYYREAVPNLSQ</sequence>
<dbReference type="AlphaFoldDB" id="A0A5C6FF68"/>
<evidence type="ECO:0000256" key="5">
    <source>
        <dbReference type="ARBA" id="ARBA00022777"/>
    </source>
</evidence>
<organism evidence="10 11">
    <name type="scientific">Rubripirellula reticaptiva</name>
    <dbReference type="NCBI Taxonomy" id="2528013"/>
    <lineage>
        <taxon>Bacteria</taxon>
        <taxon>Pseudomonadati</taxon>
        <taxon>Planctomycetota</taxon>
        <taxon>Planctomycetia</taxon>
        <taxon>Pirellulales</taxon>
        <taxon>Pirellulaceae</taxon>
        <taxon>Rubripirellula</taxon>
    </lineage>
</organism>
<dbReference type="SMART" id="SM00220">
    <property type="entry name" value="S_TKc"/>
    <property type="match status" value="1"/>
</dbReference>
<dbReference type="PROSITE" id="PS50011">
    <property type="entry name" value="PROTEIN_KINASE_DOM"/>
    <property type="match status" value="1"/>
</dbReference>
<reference evidence="10 11" key="1">
    <citation type="submission" date="2019-02" db="EMBL/GenBank/DDBJ databases">
        <title>Deep-cultivation of Planctomycetes and their phenomic and genomic characterization uncovers novel biology.</title>
        <authorList>
            <person name="Wiegand S."/>
            <person name="Jogler M."/>
            <person name="Boedeker C."/>
            <person name="Pinto D."/>
            <person name="Vollmers J."/>
            <person name="Rivas-Marin E."/>
            <person name="Kohn T."/>
            <person name="Peeters S.H."/>
            <person name="Heuer A."/>
            <person name="Rast P."/>
            <person name="Oberbeckmann S."/>
            <person name="Bunk B."/>
            <person name="Jeske O."/>
            <person name="Meyerdierks A."/>
            <person name="Storesund J.E."/>
            <person name="Kallscheuer N."/>
            <person name="Luecker S."/>
            <person name="Lage O.M."/>
            <person name="Pohl T."/>
            <person name="Merkel B.J."/>
            <person name="Hornburger P."/>
            <person name="Mueller R.-W."/>
            <person name="Bruemmer F."/>
            <person name="Labrenz M."/>
            <person name="Spormann A.M."/>
            <person name="Op Den Camp H."/>
            <person name="Overmann J."/>
            <person name="Amann R."/>
            <person name="Jetten M.S.M."/>
            <person name="Mascher T."/>
            <person name="Medema M.H."/>
            <person name="Devos D.P."/>
            <person name="Kaster A.-K."/>
            <person name="Ovreas L."/>
            <person name="Rohde M."/>
            <person name="Galperin M.Y."/>
            <person name="Jogler C."/>
        </authorList>
    </citation>
    <scope>NUCLEOTIDE SEQUENCE [LARGE SCALE GENOMIC DNA]</scope>
    <source>
        <strain evidence="10 11">Poly59</strain>
    </source>
</reference>
<feature type="binding site" evidence="7">
    <location>
        <position position="155"/>
    </location>
    <ligand>
        <name>ATP</name>
        <dbReference type="ChEBI" id="CHEBI:30616"/>
    </ligand>
</feature>
<dbReference type="GO" id="GO:0004674">
    <property type="term" value="F:protein serine/threonine kinase activity"/>
    <property type="evidence" value="ECO:0007669"/>
    <property type="project" value="UniProtKB-KW"/>
</dbReference>
<dbReference type="InterPro" id="IPR011009">
    <property type="entry name" value="Kinase-like_dom_sf"/>
</dbReference>
<dbReference type="PANTHER" id="PTHR43289:SF6">
    <property type="entry name" value="SERINE_THREONINE-PROTEIN KINASE NEKL-3"/>
    <property type="match status" value="1"/>
</dbReference>
<dbReference type="SUPFAM" id="SSF56112">
    <property type="entry name" value="Protein kinase-like (PK-like)"/>
    <property type="match status" value="1"/>
</dbReference>
<dbReference type="EC" id="2.7.11.1" evidence="1"/>
<dbReference type="Gene3D" id="3.40.190.10">
    <property type="entry name" value="Periplasmic binding protein-like II"/>
    <property type="match status" value="2"/>
</dbReference>
<evidence type="ECO:0000256" key="3">
    <source>
        <dbReference type="ARBA" id="ARBA00022679"/>
    </source>
</evidence>
<dbReference type="OrthoDB" id="6111975at2"/>
<dbReference type="GO" id="GO:0005524">
    <property type="term" value="F:ATP binding"/>
    <property type="evidence" value="ECO:0007669"/>
    <property type="project" value="UniProtKB-UniRule"/>
</dbReference>
<dbReference type="CDD" id="cd14014">
    <property type="entry name" value="STKc_PknB_like"/>
    <property type="match status" value="1"/>
</dbReference>
<keyword evidence="11" id="KW-1185">Reference proteome</keyword>
<dbReference type="InterPro" id="IPR017441">
    <property type="entry name" value="Protein_kinase_ATP_BS"/>
</dbReference>
<dbReference type="EMBL" id="SJPX01000001">
    <property type="protein sequence ID" value="TWU58231.1"/>
    <property type="molecule type" value="Genomic_DNA"/>
</dbReference>
<gene>
    <name evidence="10" type="primary">prkC_7</name>
    <name evidence="10" type="ORF">Poly59_11420</name>
</gene>
<dbReference type="RefSeq" id="WP_146533003.1">
    <property type="nucleotide sequence ID" value="NZ_SJPX01000001.1"/>
</dbReference>
<evidence type="ECO:0000313" key="10">
    <source>
        <dbReference type="EMBL" id="TWU58231.1"/>
    </source>
</evidence>
<dbReference type="InterPro" id="IPR011852">
    <property type="entry name" value="TRAP_TAXI"/>
</dbReference>
<accession>A0A5C6FF68</accession>
<dbReference type="SUPFAM" id="SSF53850">
    <property type="entry name" value="Periplasmic binding protein-like II"/>
    <property type="match status" value="1"/>
</dbReference>
<evidence type="ECO:0000259" key="9">
    <source>
        <dbReference type="PROSITE" id="PS50011"/>
    </source>
</evidence>
<dbReference type="PROSITE" id="PS00108">
    <property type="entry name" value="PROTEIN_KINASE_ST"/>
    <property type="match status" value="1"/>
</dbReference>
<dbReference type="Gene3D" id="3.30.200.20">
    <property type="entry name" value="Phosphorylase Kinase, domain 1"/>
    <property type="match status" value="1"/>
</dbReference>
<evidence type="ECO:0000256" key="8">
    <source>
        <dbReference type="SAM" id="MobiDB-lite"/>
    </source>
</evidence>
<evidence type="ECO:0000256" key="7">
    <source>
        <dbReference type="PROSITE-ProRule" id="PRU10141"/>
    </source>
</evidence>
<dbReference type="PANTHER" id="PTHR43289">
    <property type="entry name" value="MITOGEN-ACTIVATED PROTEIN KINASE KINASE KINASE 20-RELATED"/>
    <property type="match status" value="1"/>
</dbReference>
<evidence type="ECO:0000313" key="11">
    <source>
        <dbReference type="Proteomes" id="UP000317977"/>
    </source>
</evidence>
<dbReference type="Gene3D" id="1.10.510.10">
    <property type="entry name" value="Transferase(Phosphotransferase) domain 1"/>
    <property type="match status" value="1"/>
</dbReference>
<name>A0A5C6FF68_9BACT</name>
<dbReference type="PROSITE" id="PS00107">
    <property type="entry name" value="PROTEIN_KINASE_ATP"/>
    <property type="match status" value="1"/>
</dbReference>
<dbReference type="Proteomes" id="UP000317977">
    <property type="component" value="Unassembled WGS sequence"/>
</dbReference>
<dbReference type="InterPro" id="IPR000719">
    <property type="entry name" value="Prot_kinase_dom"/>
</dbReference>
<dbReference type="FunFam" id="1.10.510.10:FF:000021">
    <property type="entry name" value="Serine/threonine protein kinase"/>
    <property type="match status" value="1"/>
</dbReference>
<proteinExistence type="predicted"/>
<feature type="domain" description="Protein kinase" evidence="9">
    <location>
        <begin position="126"/>
        <end position="388"/>
    </location>
</feature>
<keyword evidence="3 10" id="KW-0808">Transferase</keyword>
<dbReference type="NCBIfam" id="TIGR02122">
    <property type="entry name" value="TRAP_TAXI"/>
    <property type="match status" value="1"/>
</dbReference>
<comment type="caution">
    <text evidence="10">The sequence shown here is derived from an EMBL/GenBank/DDBJ whole genome shotgun (WGS) entry which is preliminary data.</text>
</comment>
<keyword evidence="2" id="KW-0723">Serine/threonine-protein kinase</keyword>
<dbReference type="Pfam" id="PF00069">
    <property type="entry name" value="Pkinase"/>
    <property type="match status" value="1"/>
</dbReference>
<protein>
    <recommendedName>
        <fullName evidence="1">non-specific serine/threonine protein kinase</fullName>
        <ecNumber evidence="1">2.7.11.1</ecNumber>
    </recommendedName>
</protein>
<evidence type="ECO:0000256" key="4">
    <source>
        <dbReference type="ARBA" id="ARBA00022741"/>
    </source>
</evidence>